<dbReference type="PANTHER" id="PTHR42718">
    <property type="entry name" value="MAJOR FACILITATOR SUPERFAMILY MULTIDRUG TRANSPORTER MFSC"/>
    <property type="match status" value="1"/>
</dbReference>
<dbReference type="SUPFAM" id="SSF103473">
    <property type="entry name" value="MFS general substrate transporter"/>
    <property type="match status" value="1"/>
</dbReference>
<dbReference type="PROSITE" id="PS50850">
    <property type="entry name" value="MFS"/>
    <property type="match status" value="1"/>
</dbReference>
<feature type="transmembrane region" description="Helical" evidence="6">
    <location>
        <begin position="98"/>
        <end position="125"/>
    </location>
</feature>
<feature type="transmembrane region" description="Helical" evidence="6">
    <location>
        <begin position="254"/>
        <end position="276"/>
    </location>
</feature>
<evidence type="ECO:0000313" key="8">
    <source>
        <dbReference type="EMBL" id="ODO09021.1"/>
    </source>
</evidence>
<dbReference type="Pfam" id="PF07690">
    <property type="entry name" value="MFS_1"/>
    <property type="match status" value="2"/>
</dbReference>
<feature type="transmembrane region" description="Helical" evidence="6">
    <location>
        <begin position="137"/>
        <end position="155"/>
    </location>
</feature>
<evidence type="ECO:0000256" key="6">
    <source>
        <dbReference type="SAM" id="Phobius"/>
    </source>
</evidence>
<dbReference type="CDD" id="cd17476">
    <property type="entry name" value="MFS_Amf1_MDR_like"/>
    <property type="match status" value="1"/>
</dbReference>
<evidence type="ECO:0000256" key="5">
    <source>
        <dbReference type="SAM" id="MobiDB-lite"/>
    </source>
</evidence>
<keyword evidence="3 6" id="KW-1133">Transmembrane helix</keyword>
<dbReference type="InterPro" id="IPR036259">
    <property type="entry name" value="MFS_trans_sf"/>
</dbReference>
<feature type="transmembrane region" description="Helical" evidence="6">
    <location>
        <begin position="167"/>
        <end position="184"/>
    </location>
</feature>
<dbReference type="InterPro" id="IPR020846">
    <property type="entry name" value="MFS_dom"/>
</dbReference>
<feature type="transmembrane region" description="Helical" evidence="6">
    <location>
        <begin position="225"/>
        <end position="248"/>
    </location>
</feature>
<feature type="transmembrane region" description="Helical" evidence="6">
    <location>
        <begin position="433"/>
        <end position="452"/>
    </location>
</feature>
<dbReference type="AlphaFoldDB" id="A0A1E3K7H7"/>
<dbReference type="GO" id="GO:0022857">
    <property type="term" value="F:transmembrane transporter activity"/>
    <property type="evidence" value="ECO:0007669"/>
    <property type="project" value="InterPro"/>
</dbReference>
<evidence type="ECO:0000256" key="3">
    <source>
        <dbReference type="ARBA" id="ARBA00022989"/>
    </source>
</evidence>
<feature type="region of interest" description="Disordered" evidence="5">
    <location>
        <begin position="45"/>
        <end position="81"/>
    </location>
</feature>
<dbReference type="GO" id="GO:0016020">
    <property type="term" value="C:membrane"/>
    <property type="evidence" value="ECO:0007669"/>
    <property type="project" value="UniProtKB-SubCell"/>
</dbReference>
<feature type="transmembrane region" description="Helical" evidence="6">
    <location>
        <begin position="521"/>
        <end position="543"/>
    </location>
</feature>
<comment type="caution">
    <text evidence="8">The sequence shown here is derived from an EMBL/GenBank/DDBJ whole genome shotgun (WGS) entry which is preliminary data.</text>
</comment>
<feature type="transmembrane region" description="Helical" evidence="6">
    <location>
        <begin position="484"/>
        <end position="509"/>
    </location>
</feature>
<protein>
    <recommendedName>
        <fullName evidence="7">Major facilitator superfamily (MFS) profile domain-containing protein</fullName>
    </recommendedName>
</protein>
<evidence type="ECO:0000256" key="4">
    <source>
        <dbReference type="ARBA" id="ARBA00023136"/>
    </source>
</evidence>
<evidence type="ECO:0000256" key="1">
    <source>
        <dbReference type="ARBA" id="ARBA00004141"/>
    </source>
</evidence>
<feature type="transmembrane region" description="Helical" evidence="6">
    <location>
        <begin position="459"/>
        <end position="478"/>
    </location>
</feature>
<name>A0A1E3K7H7_9TREE</name>
<dbReference type="Proteomes" id="UP000095149">
    <property type="component" value="Unassembled WGS sequence"/>
</dbReference>
<accession>A0A1E3K7H7</accession>
<reference evidence="8 9" key="1">
    <citation type="submission" date="2016-06" db="EMBL/GenBank/DDBJ databases">
        <title>Evolution of pathogenesis and genome organization in the Tremellales.</title>
        <authorList>
            <person name="Cuomo C."/>
            <person name="Litvintseva A."/>
            <person name="Heitman J."/>
            <person name="Chen Y."/>
            <person name="Sun S."/>
            <person name="Springer D."/>
            <person name="Dromer F."/>
            <person name="Young S."/>
            <person name="Zeng Q."/>
            <person name="Chapman S."/>
            <person name="Gujja S."/>
            <person name="Saif S."/>
            <person name="Birren B."/>
        </authorList>
    </citation>
    <scope>NUCLEOTIDE SEQUENCE [LARGE SCALE GENOMIC DNA]</scope>
    <source>
        <strain evidence="8 9">CBS 6273</strain>
    </source>
</reference>
<dbReference type="EMBL" id="MEKH01000004">
    <property type="protein sequence ID" value="ODO09021.1"/>
    <property type="molecule type" value="Genomic_DNA"/>
</dbReference>
<keyword evidence="4 6" id="KW-0472">Membrane</keyword>
<dbReference type="InterPro" id="IPR011701">
    <property type="entry name" value="MFS"/>
</dbReference>
<proteinExistence type="predicted"/>
<dbReference type="Gene3D" id="1.20.1250.20">
    <property type="entry name" value="MFS general substrate transporter like domains"/>
    <property type="match status" value="2"/>
</dbReference>
<feature type="domain" description="Major facilitator superfamily (MFS) profile" evidence="7">
    <location>
        <begin position="100"/>
        <end position="588"/>
    </location>
</feature>
<evidence type="ECO:0000313" key="9">
    <source>
        <dbReference type="Proteomes" id="UP000095149"/>
    </source>
</evidence>
<sequence>MNDSQKTLEISCCQTPLEEEKEKGTGEYTEEGDCHYRLSMGESGRALSHHRSSQVSHVHPRSITSATPSTDTDPEANLPPTIPPQAHYLDGKGSLFRVTFISVACATQLLAQSGTGLVMFPLHAIGKALGTDDQGELSWMVASYGLTVGMCLVAAGRLGDLYGPRRWWAVGLVIMSLSNIGSGFCKSPIPFDITRALSGVGSAIALPNALAILGRTYPPGKTRNVAFSILGALAPLGYYVGGMIGAIFGQLVSVGWIFWFVAILMAAFLVGGWFVLPPDEPHPDPSRRHFDYLGAVLLAASLGLFNFCWNQAPLADRKWQEPYIYALLVVSLLGFAVFFWWERKIGKKALIPVELLKKESLLVYLCLWLGWMSLGTFLLYSSFLQVLSHRSKRNTNIHHSIYDIRGYTQPLVLVAQMFPLVPAGKYPQNAKQLHNLTLVIGVMAALLVPHLIHRLPGHIIFLLAMCAFTIGNLLAATAPAHSTYWGNTFVSMLVVVWGPDLSFSTGQLIVSGSVDKEFQGIAAGIVSMITNYSMSIGLGLAGTVETYVRSGDSQADLLKGYRVALYFSTGLAALSVVVVALFVRMDTQKKYDSDEE</sequence>
<feature type="transmembrane region" description="Helical" evidence="6">
    <location>
        <begin position="361"/>
        <end position="383"/>
    </location>
</feature>
<evidence type="ECO:0000256" key="2">
    <source>
        <dbReference type="ARBA" id="ARBA00022692"/>
    </source>
</evidence>
<evidence type="ECO:0000259" key="7">
    <source>
        <dbReference type="PROSITE" id="PS50850"/>
    </source>
</evidence>
<feature type="transmembrane region" description="Helical" evidence="6">
    <location>
        <begin position="292"/>
        <end position="312"/>
    </location>
</feature>
<comment type="subcellular location">
    <subcellularLocation>
        <location evidence="1">Membrane</location>
        <topology evidence="1">Multi-pass membrane protein</topology>
    </subcellularLocation>
</comment>
<feature type="transmembrane region" description="Helical" evidence="6">
    <location>
        <begin position="324"/>
        <end position="341"/>
    </location>
</feature>
<feature type="transmembrane region" description="Helical" evidence="6">
    <location>
        <begin position="563"/>
        <end position="583"/>
    </location>
</feature>
<dbReference type="PANTHER" id="PTHR42718:SF1">
    <property type="entry name" value="LOW AFFINITY AMMONIUM TRANSPORTER"/>
    <property type="match status" value="1"/>
</dbReference>
<dbReference type="OrthoDB" id="440755at2759"/>
<gene>
    <name evidence="8" type="ORF">I350_02618</name>
</gene>
<keyword evidence="2 6" id="KW-0812">Transmembrane</keyword>
<organism evidence="8 9">
    <name type="scientific">Cryptococcus amylolentus CBS 6273</name>
    <dbReference type="NCBI Taxonomy" id="1296118"/>
    <lineage>
        <taxon>Eukaryota</taxon>
        <taxon>Fungi</taxon>
        <taxon>Dikarya</taxon>
        <taxon>Basidiomycota</taxon>
        <taxon>Agaricomycotina</taxon>
        <taxon>Tremellomycetes</taxon>
        <taxon>Tremellales</taxon>
        <taxon>Cryptococcaceae</taxon>
        <taxon>Cryptococcus</taxon>
    </lineage>
</organism>